<gene>
    <name evidence="2" type="ORF">BOW51_01510</name>
</gene>
<evidence type="ECO:0000313" key="3">
    <source>
        <dbReference type="Proteomes" id="UP000190896"/>
    </source>
</evidence>
<evidence type="ECO:0000313" key="2">
    <source>
        <dbReference type="EMBL" id="OOZ37601.1"/>
    </source>
</evidence>
<dbReference type="OrthoDB" id="9789029at2"/>
<protein>
    <recommendedName>
        <fullName evidence="4">Methanethiol S-methyltransferase</fullName>
    </recommendedName>
</protein>
<evidence type="ECO:0000256" key="1">
    <source>
        <dbReference type="SAM" id="Phobius"/>
    </source>
</evidence>
<dbReference type="EMBL" id="MPRJ01000006">
    <property type="protein sequence ID" value="OOZ37601.1"/>
    <property type="molecule type" value="Genomic_DNA"/>
</dbReference>
<accession>A0A1T2KXS3</accession>
<dbReference type="AlphaFoldDB" id="A0A1T2KXS3"/>
<dbReference type="Proteomes" id="UP000190896">
    <property type="component" value="Unassembled WGS sequence"/>
</dbReference>
<keyword evidence="1" id="KW-1133">Transmembrane helix</keyword>
<feature type="transmembrane region" description="Helical" evidence="1">
    <location>
        <begin position="80"/>
        <end position="103"/>
    </location>
</feature>
<dbReference type="Gene3D" id="1.20.120.1630">
    <property type="match status" value="1"/>
</dbReference>
<organism evidence="2 3">
    <name type="scientific">Solemya velesiana gill symbiont</name>
    <dbReference type="NCBI Taxonomy" id="1918948"/>
    <lineage>
        <taxon>Bacteria</taxon>
        <taxon>Pseudomonadati</taxon>
        <taxon>Pseudomonadota</taxon>
        <taxon>Gammaproteobacteria</taxon>
        <taxon>sulfur-oxidizing symbionts</taxon>
    </lineage>
</organism>
<keyword evidence="3" id="KW-1185">Reference proteome</keyword>
<keyword evidence="1" id="KW-0472">Membrane</keyword>
<proteinExistence type="predicted"/>
<evidence type="ECO:0008006" key="4">
    <source>
        <dbReference type="Google" id="ProtNLM"/>
    </source>
</evidence>
<dbReference type="RefSeq" id="WP_078485763.1">
    <property type="nucleotide sequence ID" value="NZ_MPRJ01000006.1"/>
</dbReference>
<keyword evidence="1" id="KW-0812">Transmembrane</keyword>
<name>A0A1T2KXS3_9GAMM</name>
<reference evidence="2 3" key="1">
    <citation type="submission" date="2016-11" db="EMBL/GenBank/DDBJ databases">
        <title>Mixed transmission modes and dynamic genome evolution in an obligate animal-bacterial symbiosis.</title>
        <authorList>
            <person name="Russell S.L."/>
            <person name="Corbett-Detig R.B."/>
            <person name="Cavanaugh C.M."/>
        </authorList>
    </citation>
    <scope>NUCLEOTIDE SEQUENCE [LARGE SCALE GENOMIC DNA]</scope>
    <source>
        <strain evidence="2">Se-Cadez</strain>
    </source>
</reference>
<comment type="caution">
    <text evidence="2">The sequence shown here is derived from an EMBL/GenBank/DDBJ whole genome shotgun (WGS) entry which is preliminary data.</text>
</comment>
<feature type="transmembrane region" description="Helical" evidence="1">
    <location>
        <begin position="6"/>
        <end position="32"/>
    </location>
</feature>
<sequence>MFGIESRILILILVGVWLLYFVIHSILASLAVKRWFAARWPTLMPAYRLGFNGLALILLIPPLYLIFSATGPYLWQWTGIGWWLVNGLALVAVFGFALSLRYYDGGEFLGLRQWRERERCVEDQENFHISPLHRYVRHPWYSLGLVLIWTRDMNQEFLATAVMATLYFILGSRLEERKLIAYHGDIYRRYMDRVPGLMPLPWRYLSREQADRLEHDSRNG</sequence>
<feature type="transmembrane region" description="Helical" evidence="1">
    <location>
        <begin position="53"/>
        <end position="74"/>
    </location>
</feature>